<gene>
    <name evidence="1" type="ORF">RN96_00460</name>
</gene>
<dbReference type="Pfam" id="PF09684">
    <property type="entry name" value="Tail_P2_I"/>
    <property type="match status" value="1"/>
</dbReference>
<protein>
    <submittedName>
        <fullName evidence="1">Phage tail protein</fullName>
    </submittedName>
</protein>
<dbReference type="RefSeq" id="WP_098701904.1">
    <property type="nucleotide sequence ID" value="NZ_NJGI01000001.1"/>
</dbReference>
<sequence>MILIDDLKLTDIAAVSTLDDATTKWIYEAIDYVLKGRNSIINRELKKLEIIDLMNEQEINMLLWEYSIYTKNATLEEKKKIVKRAIFSKINMGTTKVLKDVCGLLYKGFDVKEWTDYNGKPGTFRIYTDKKMTDPDEYRELMENIEANKNVRSHLDYIELKQVNTSKYYVSGFKEVTLLATKENKKKDFTVNNIVYIKAYKQITGGMTK</sequence>
<name>A0A2B7YLL4_FUSNP</name>
<proteinExistence type="predicted"/>
<evidence type="ECO:0000313" key="2">
    <source>
        <dbReference type="Proteomes" id="UP000222862"/>
    </source>
</evidence>
<reference evidence="1 2" key="1">
    <citation type="submission" date="2017-06" db="EMBL/GenBank/DDBJ databases">
        <title>Genome sequencing of Fusobacterium nucleatum subsp. polymorphum KCOM 1232 (=ChDC F37).</title>
        <authorList>
            <person name="Kook J.-K."/>
            <person name="Park S.-N."/>
            <person name="Lim Y.K."/>
            <person name="Roh H."/>
        </authorList>
    </citation>
    <scope>NUCLEOTIDE SEQUENCE [LARGE SCALE GENOMIC DNA]</scope>
    <source>
        <strain evidence="2">KCOM 1232 ( ChDC F37)</strain>
    </source>
</reference>
<accession>A0A2B7YLL4</accession>
<dbReference type="AlphaFoldDB" id="A0A2B7YLL4"/>
<dbReference type="EMBL" id="NJGI01000001">
    <property type="protein sequence ID" value="PGH21738.1"/>
    <property type="molecule type" value="Genomic_DNA"/>
</dbReference>
<evidence type="ECO:0000313" key="1">
    <source>
        <dbReference type="EMBL" id="PGH21738.1"/>
    </source>
</evidence>
<dbReference type="InterPro" id="IPR006521">
    <property type="entry name" value="Tail_protein_I"/>
</dbReference>
<comment type="caution">
    <text evidence="1">The sequence shown here is derived from an EMBL/GenBank/DDBJ whole genome shotgun (WGS) entry which is preliminary data.</text>
</comment>
<organism evidence="1 2">
    <name type="scientific">Fusobacterium nucleatum subsp. polymorphum</name>
    <name type="common">Fusobacterium polymorphum</name>
    <dbReference type="NCBI Taxonomy" id="76857"/>
    <lineage>
        <taxon>Bacteria</taxon>
        <taxon>Fusobacteriati</taxon>
        <taxon>Fusobacteriota</taxon>
        <taxon>Fusobacteriia</taxon>
        <taxon>Fusobacteriales</taxon>
        <taxon>Fusobacteriaceae</taxon>
        <taxon>Fusobacterium</taxon>
    </lineage>
</organism>
<dbReference type="Proteomes" id="UP000222862">
    <property type="component" value="Unassembled WGS sequence"/>
</dbReference>